<dbReference type="AlphaFoldDB" id="A0A1F7YVT7"/>
<comment type="similarity">
    <text evidence="1 2">Belongs to the phD/YefM antitoxin family.</text>
</comment>
<dbReference type="EMBL" id="MGGP01000026">
    <property type="protein sequence ID" value="OGM31401.1"/>
    <property type="molecule type" value="Genomic_DNA"/>
</dbReference>
<dbReference type="PANTHER" id="PTHR33713">
    <property type="entry name" value="ANTITOXIN YAFN-RELATED"/>
    <property type="match status" value="1"/>
</dbReference>
<organism evidence="3 4">
    <name type="scientific">Candidatus Woesebacteria bacterium RIFCSPHIGHO2_01_FULL_44_21</name>
    <dbReference type="NCBI Taxonomy" id="1802503"/>
    <lineage>
        <taxon>Bacteria</taxon>
        <taxon>Candidatus Woeseibacteriota</taxon>
    </lineage>
</organism>
<evidence type="ECO:0000313" key="4">
    <source>
        <dbReference type="Proteomes" id="UP000178870"/>
    </source>
</evidence>
<accession>A0A1F7YVT7</accession>
<dbReference type="NCBIfam" id="TIGR01552">
    <property type="entry name" value="phd_fam"/>
    <property type="match status" value="1"/>
</dbReference>
<evidence type="ECO:0000256" key="2">
    <source>
        <dbReference type="RuleBase" id="RU362080"/>
    </source>
</evidence>
<comment type="caution">
    <text evidence="3">The sequence shown here is derived from an EMBL/GenBank/DDBJ whole genome shotgun (WGS) entry which is preliminary data.</text>
</comment>
<name>A0A1F7YVT7_9BACT</name>
<dbReference type="InterPro" id="IPR006442">
    <property type="entry name" value="Antitoxin_Phd/YefM"/>
</dbReference>
<dbReference type="Gene3D" id="1.10.1220.170">
    <property type="match status" value="1"/>
</dbReference>
<dbReference type="Pfam" id="PF02604">
    <property type="entry name" value="PhdYeFM_antitox"/>
    <property type="match status" value="1"/>
</dbReference>
<dbReference type="SUPFAM" id="SSF143120">
    <property type="entry name" value="YefM-like"/>
    <property type="match status" value="1"/>
</dbReference>
<proteinExistence type="inferred from homology"/>
<evidence type="ECO:0000313" key="3">
    <source>
        <dbReference type="EMBL" id="OGM31401.1"/>
    </source>
</evidence>
<comment type="function">
    <text evidence="2">Antitoxin component of a type II toxin-antitoxin (TA) system.</text>
</comment>
<dbReference type="Gene3D" id="3.40.1620.10">
    <property type="entry name" value="YefM-like domain"/>
    <property type="match status" value="1"/>
</dbReference>
<gene>
    <name evidence="3" type="ORF">A2803_05460</name>
</gene>
<dbReference type="Proteomes" id="UP000178870">
    <property type="component" value="Unassembled WGS sequence"/>
</dbReference>
<evidence type="ECO:0000256" key="1">
    <source>
        <dbReference type="ARBA" id="ARBA00009981"/>
    </source>
</evidence>
<dbReference type="InterPro" id="IPR036165">
    <property type="entry name" value="YefM-like_sf"/>
</dbReference>
<dbReference type="PANTHER" id="PTHR33713:SF6">
    <property type="entry name" value="ANTITOXIN YEFM"/>
    <property type="match status" value="1"/>
</dbReference>
<dbReference type="InterPro" id="IPR051405">
    <property type="entry name" value="phD/YefM_antitoxin"/>
</dbReference>
<reference evidence="3 4" key="1">
    <citation type="journal article" date="2016" name="Nat. Commun.">
        <title>Thousands of microbial genomes shed light on interconnected biogeochemical processes in an aquifer system.</title>
        <authorList>
            <person name="Anantharaman K."/>
            <person name="Brown C.T."/>
            <person name="Hug L.A."/>
            <person name="Sharon I."/>
            <person name="Castelle C.J."/>
            <person name="Probst A.J."/>
            <person name="Thomas B.C."/>
            <person name="Singh A."/>
            <person name="Wilkins M.J."/>
            <person name="Karaoz U."/>
            <person name="Brodie E.L."/>
            <person name="Williams K.H."/>
            <person name="Hubbard S.S."/>
            <person name="Banfield J.F."/>
        </authorList>
    </citation>
    <scope>NUCLEOTIDE SEQUENCE [LARGE SCALE GENOMIC DNA]</scope>
</reference>
<sequence length="91" mass="10437">MTKTITITKAREEFPKIIDRASRLLEKYIITVNGKNKAIVMSADEYESLEETLDILSEPGALEEIHKAEKEAEEGKYITLEQLKRDLKLDV</sequence>
<protein>
    <recommendedName>
        <fullName evidence="2">Antitoxin</fullName>
    </recommendedName>
</protein>